<keyword evidence="11" id="KW-0406">Ion transport</keyword>
<reference evidence="14" key="2">
    <citation type="submission" date="2023-06" db="EMBL/GenBank/DDBJ databases">
        <authorList>
            <person name="Ma L."/>
            <person name="Liu K.-W."/>
            <person name="Li Z."/>
            <person name="Hsiao Y.-Y."/>
            <person name="Qi Y."/>
            <person name="Fu T."/>
            <person name="Tang G."/>
            <person name="Zhang D."/>
            <person name="Sun W.-H."/>
            <person name="Liu D.-K."/>
            <person name="Li Y."/>
            <person name="Chen G.-Z."/>
            <person name="Liu X.-D."/>
            <person name="Liao X.-Y."/>
            <person name="Jiang Y.-T."/>
            <person name="Yu X."/>
            <person name="Hao Y."/>
            <person name="Huang J."/>
            <person name="Zhao X.-W."/>
            <person name="Ke S."/>
            <person name="Chen Y.-Y."/>
            <person name="Wu W.-L."/>
            <person name="Hsu J.-L."/>
            <person name="Lin Y.-F."/>
            <person name="Huang M.-D."/>
            <person name="Li C.-Y."/>
            <person name="Huang L."/>
            <person name="Wang Z.-W."/>
            <person name="Zhao X."/>
            <person name="Zhong W.-Y."/>
            <person name="Peng D.-H."/>
            <person name="Ahmad S."/>
            <person name="Lan S."/>
            <person name="Zhang J.-S."/>
            <person name="Tsai W.-C."/>
            <person name="Van De Peer Y."/>
            <person name="Liu Z.-J."/>
        </authorList>
    </citation>
    <scope>NUCLEOTIDE SEQUENCE</scope>
    <source>
        <strain evidence="14">SCP</strain>
        <tissue evidence="14">Leaves</tissue>
    </source>
</reference>
<keyword evidence="5" id="KW-0813">Transport</keyword>
<evidence type="ECO:0000256" key="9">
    <source>
        <dbReference type="ARBA" id="ARBA00022692"/>
    </source>
</evidence>
<dbReference type="GO" id="GO:0034765">
    <property type="term" value="P:regulation of monoatomic ion transmembrane transport"/>
    <property type="evidence" value="ECO:0007669"/>
    <property type="project" value="InterPro"/>
</dbReference>
<gene>
    <name evidence="14" type="ORF">QJS04_geneDACA005397</name>
</gene>
<evidence type="ECO:0000256" key="13">
    <source>
        <dbReference type="ARBA" id="ARBA00023136"/>
    </source>
</evidence>
<keyword evidence="10" id="KW-1002">Plastid outer membrane</keyword>
<dbReference type="GO" id="GO:0022843">
    <property type="term" value="F:voltage-gated monoatomic cation channel activity"/>
    <property type="evidence" value="ECO:0007669"/>
    <property type="project" value="InterPro"/>
</dbReference>
<comment type="function">
    <text evidence="1">High-conductance voltage-dependent solute channel with a slight selectivity for cations transporting triosephosphates, dicarboxylic acids, ATP, inorganic phosphate (Pi), sugars, and positively or negatively charged amino acids.</text>
</comment>
<dbReference type="PANTHER" id="PTHR35284:SF1">
    <property type="entry name" value="OUTER ENVELOPE PORE PROTEIN 24A, CHLOROPLASTIC-RELATED"/>
    <property type="match status" value="1"/>
</dbReference>
<evidence type="ECO:0000313" key="15">
    <source>
        <dbReference type="Proteomes" id="UP001179952"/>
    </source>
</evidence>
<evidence type="ECO:0000256" key="11">
    <source>
        <dbReference type="ARBA" id="ARBA00023065"/>
    </source>
</evidence>
<dbReference type="GO" id="GO:0034426">
    <property type="term" value="C:etioplast membrane"/>
    <property type="evidence" value="ECO:0007669"/>
    <property type="project" value="UniProtKB-SubCell"/>
</dbReference>
<comment type="subcellular location">
    <subcellularLocation>
        <location evidence="2">Plastid</location>
        <location evidence="2">Chloroplast outer membrane</location>
        <topology evidence="2">Multi-pass membrane protein</topology>
    </subcellularLocation>
    <subcellularLocation>
        <location evidence="3">Plastid</location>
        <location evidence="3">Etioplast membrane</location>
        <topology evidence="3">Multi-pass membrane protein</topology>
    </subcellularLocation>
</comment>
<dbReference type="GO" id="GO:0009707">
    <property type="term" value="C:chloroplast outer membrane"/>
    <property type="evidence" value="ECO:0007669"/>
    <property type="project" value="UniProtKB-SubCell"/>
</dbReference>
<keyword evidence="9" id="KW-0812">Transmembrane</keyword>
<evidence type="ECO:0000256" key="5">
    <source>
        <dbReference type="ARBA" id="ARBA00022448"/>
    </source>
</evidence>
<evidence type="ECO:0000256" key="4">
    <source>
        <dbReference type="ARBA" id="ARBA00011593"/>
    </source>
</evidence>
<evidence type="ECO:0000256" key="8">
    <source>
        <dbReference type="ARBA" id="ARBA00022640"/>
    </source>
</evidence>
<sequence length="214" mass="23611">MMKASLKGKYEVEKGSAAATLTIPAAGDAKLRASFTDATFSKGPSLDGLSLSLDKPGSFIIDYNVPKNDFRFQFMNTIRVFEKPVNLTYMHFRGANRTTLDGLVVFDPVNKVSASYAFGGGAKVKYVYSHGGGRRTFEPCYDTEKDSWDFAVSHKIYAEDVVRASYQTSSKVLGIDWSRNSKVGGSFKVSASLNLAEELKFPKVTAESTWNFEM</sequence>
<evidence type="ECO:0000256" key="3">
    <source>
        <dbReference type="ARBA" id="ARBA00004441"/>
    </source>
</evidence>
<keyword evidence="6" id="KW-1134">Transmembrane beta strand</keyword>
<dbReference type="GO" id="GO:0015288">
    <property type="term" value="F:porin activity"/>
    <property type="evidence" value="ECO:0007669"/>
    <property type="project" value="UniProtKB-KW"/>
</dbReference>
<name>A0AAV9AWK4_ACOGR</name>
<dbReference type="AlphaFoldDB" id="A0AAV9AWK4"/>
<dbReference type="EMBL" id="JAUJYN010000006">
    <property type="protein sequence ID" value="KAK1268382.1"/>
    <property type="molecule type" value="Genomic_DNA"/>
</dbReference>
<keyword evidence="13" id="KW-0472">Membrane</keyword>
<evidence type="ECO:0000256" key="10">
    <source>
        <dbReference type="ARBA" id="ARBA00022805"/>
    </source>
</evidence>
<keyword evidence="7" id="KW-0150">Chloroplast</keyword>
<keyword evidence="12" id="KW-0626">Porin</keyword>
<evidence type="ECO:0000313" key="14">
    <source>
        <dbReference type="EMBL" id="KAK1268382.1"/>
    </source>
</evidence>
<dbReference type="PANTHER" id="PTHR35284">
    <property type="entry name" value="OUTER ENVELOPE PORE PROTEIN 24A, CHLOROPLASTIC-RELATED"/>
    <property type="match status" value="1"/>
</dbReference>
<evidence type="ECO:0000256" key="6">
    <source>
        <dbReference type="ARBA" id="ARBA00022452"/>
    </source>
</evidence>
<dbReference type="InterPro" id="IPR034626">
    <property type="entry name" value="OEP24"/>
</dbReference>
<keyword evidence="8" id="KW-0934">Plastid</keyword>
<organism evidence="14 15">
    <name type="scientific">Acorus gramineus</name>
    <name type="common">Dwarf sweet flag</name>
    <dbReference type="NCBI Taxonomy" id="55184"/>
    <lineage>
        <taxon>Eukaryota</taxon>
        <taxon>Viridiplantae</taxon>
        <taxon>Streptophyta</taxon>
        <taxon>Embryophyta</taxon>
        <taxon>Tracheophyta</taxon>
        <taxon>Spermatophyta</taxon>
        <taxon>Magnoliopsida</taxon>
        <taxon>Liliopsida</taxon>
        <taxon>Acoraceae</taxon>
        <taxon>Acorus</taxon>
    </lineage>
</organism>
<evidence type="ECO:0000256" key="2">
    <source>
        <dbReference type="ARBA" id="ARBA00004396"/>
    </source>
</evidence>
<evidence type="ECO:0000256" key="12">
    <source>
        <dbReference type="ARBA" id="ARBA00023114"/>
    </source>
</evidence>
<proteinExistence type="predicted"/>
<accession>A0AAV9AWK4</accession>
<comment type="caution">
    <text evidence="14">The sequence shown here is derived from an EMBL/GenBank/DDBJ whole genome shotgun (WGS) entry which is preliminary data.</text>
</comment>
<keyword evidence="15" id="KW-1185">Reference proteome</keyword>
<dbReference type="Proteomes" id="UP001179952">
    <property type="component" value="Unassembled WGS sequence"/>
</dbReference>
<reference evidence="14" key="1">
    <citation type="journal article" date="2023" name="Nat. Commun.">
        <title>Diploid and tetraploid genomes of Acorus and the evolution of monocots.</title>
        <authorList>
            <person name="Ma L."/>
            <person name="Liu K.W."/>
            <person name="Li Z."/>
            <person name="Hsiao Y.Y."/>
            <person name="Qi Y."/>
            <person name="Fu T."/>
            <person name="Tang G.D."/>
            <person name="Zhang D."/>
            <person name="Sun W.H."/>
            <person name="Liu D.K."/>
            <person name="Li Y."/>
            <person name="Chen G.Z."/>
            <person name="Liu X.D."/>
            <person name="Liao X.Y."/>
            <person name="Jiang Y.T."/>
            <person name="Yu X."/>
            <person name="Hao Y."/>
            <person name="Huang J."/>
            <person name="Zhao X.W."/>
            <person name="Ke S."/>
            <person name="Chen Y.Y."/>
            <person name="Wu W.L."/>
            <person name="Hsu J.L."/>
            <person name="Lin Y.F."/>
            <person name="Huang M.D."/>
            <person name="Li C.Y."/>
            <person name="Huang L."/>
            <person name="Wang Z.W."/>
            <person name="Zhao X."/>
            <person name="Zhong W.Y."/>
            <person name="Peng D.H."/>
            <person name="Ahmad S."/>
            <person name="Lan S."/>
            <person name="Zhang J.S."/>
            <person name="Tsai W.C."/>
            <person name="Van de Peer Y."/>
            <person name="Liu Z.J."/>
        </authorList>
    </citation>
    <scope>NUCLEOTIDE SEQUENCE</scope>
    <source>
        <strain evidence="14">SCP</strain>
    </source>
</reference>
<evidence type="ECO:0000256" key="7">
    <source>
        <dbReference type="ARBA" id="ARBA00022528"/>
    </source>
</evidence>
<protein>
    <submittedName>
        <fullName evidence="14">Uncharacterized protein</fullName>
    </submittedName>
</protein>
<dbReference type="GO" id="GO:0046930">
    <property type="term" value="C:pore complex"/>
    <property type="evidence" value="ECO:0007669"/>
    <property type="project" value="UniProtKB-KW"/>
</dbReference>
<comment type="subunit">
    <text evidence="4">Homooligomers form large rather nonselective pores in plastidial outer membranes.</text>
</comment>
<evidence type="ECO:0000256" key="1">
    <source>
        <dbReference type="ARBA" id="ARBA00002327"/>
    </source>
</evidence>